<evidence type="ECO:0000313" key="1">
    <source>
        <dbReference type="EMBL" id="KAI0294657.1"/>
    </source>
</evidence>
<organism evidence="1 2">
    <name type="scientific">Multifurca ochricompacta</name>
    <dbReference type="NCBI Taxonomy" id="376703"/>
    <lineage>
        <taxon>Eukaryota</taxon>
        <taxon>Fungi</taxon>
        <taxon>Dikarya</taxon>
        <taxon>Basidiomycota</taxon>
        <taxon>Agaricomycotina</taxon>
        <taxon>Agaricomycetes</taxon>
        <taxon>Russulales</taxon>
        <taxon>Russulaceae</taxon>
        <taxon>Multifurca</taxon>
    </lineage>
</organism>
<protein>
    <submittedName>
        <fullName evidence="1">Uncharacterized protein</fullName>
    </submittedName>
</protein>
<accession>A0AAD4LYN5</accession>
<reference evidence="1" key="1">
    <citation type="journal article" date="2022" name="New Phytol.">
        <title>Evolutionary transition to the ectomycorrhizal habit in the genomes of a hyperdiverse lineage of mushroom-forming fungi.</title>
        <authorList>
            <person name="Looney B."/>
            <person name="Miyauchi S."/>
            <person name="Morin E."/>
            <person name="Drula E."/>
            <person name="Courty P.E."/>
            <person name="Kohler A."/>
            <person name="Kuo A."/>
            <person name="LaButti K."/>
            <person name="Pangilinan J."/>
            <person name="Lipzen A."/>
            <person name="Riley R."/>
            <person name="Andreopoulos W."/>
            <person name="He G."/>
            <person name="Johnson J."/>
            <person name="Nolan M."/>
            <person name="Tritt A."/>
            <person name="Barry K.W."/>
            <person name="Grigoriev I.V."/>
            <person name="Nagy L.G."/>
            <person name="Hibbett D."/>
            <person name="Henrissat B."/>
            <person name="Matheny P.B."/>
            <person name="Labbe J."/>
            <person name="Martin F.M."/>
        </authorList>
    </citation>
    <scope>NUCLEOTIDE SEQUENCE</scope>
    <source>
        <strain evidence="1">BPL690</strain>
    </source>
</reference>
<dbReference type="Proteomes" id="UP001203297">
    <property type="component" value="Unassembled WGS sequence"/>
</dbReference>
<dbReference type="AlphaFoldDB" id="A0AAD4LYN5"/>
<name>A0AAD4LYN5_9AGAM</name>
<keyword evidence="2" id="KW-1185">Reference proteome</keyword>
<evidence type="ECO:0000313" key="2">
    <source>
        <dbReference type="Proteomes" id="UP001203297"/>
    </source>
</evidence>
<proteinExistence type="predicted"/>
<sequence length="63" mass="7506">MLFFSSLVVWGQTSIFCINDRLSTLSSYFFQISSLSHKHVRRCLHMHHETQLRRLLIPNETEL</sequence>
<comment type="caution">
    <text evidence="1">The sequence shown here is derived from an EMBL/GenBank/DDBJ whole genome shotgun (WGS) entry which is preliminary data.</text>
</comment>
<dbReference type="EMBL" id="WTXG01000070">
    <property type="protein sequence ID" value="KAI0294657.1"/>
    <property type="molecule type" value="Genomic_DNA"/>
</dbReference>
<gene>
    <name evidence="1" type="ORF">B0F90DRAFT_1755331</name>
</gene>